<evidence type="ECO:0000259" key="6">
    <source>
        <dbReference type="PROSITE" id="PS50089"/>
    </source>
</evidence>
<dbReference type="InterPro" id="IPR017907">
    <property type="entry name" value="Znf_RING_CS"/>
</dbReference>
<evidence type="ECO:0000256" key="1">
    <source>
        <dbReference type="ARBA" id="ARBA00022723"/>
    </source>
</evidence>
<dbReference type="Pfam" id="PF13639">
    <property type="entry name" value="zf-RING_2"/>
    <property type="match status" value="1"/>
</dbReference>
<comment type="caution">
    <text evidence="7">The sequence shown here is derived from an EMBL/GenBank/DDBJ whole genome shotgun (WGS) entry which is preliminary data.</text>
</comment>
<organism evidence="7 8">
    <name type="scientific">Blomia tropicalis</name>
    <name type="common">Mite</name>
    <dbReference type="NCBI Taxonomy" id="40697"/>
    <lineage>
        <taxon>Eukaryota</taxon>
        <taxon>Metazoa</taxon>
        <taxon>Ecdysozoa</taxon>
        <taxon>Arthropoda</taxon>
        <taxon>Chelicerata</taxon>
        <taxon>Arachnida</taxon>
        <taxon>Acari</taxon>
        <taxon>Acariformes</taxon>
        <taxon>Sarcoptiformes</taxon>
        <taxon>Astigmata</taxon>
        <taxon>Glycyphagoidea</taxon>
        <taxon>Echimyopodidae</taxon>
        <taxon>Blomia</taxon>
    </lineage>
</organism>
<proteinExistence type="predicted"/>
<dbReference type="Gene3D" id="3.30.40.10">
    <property type="entry name" value="Zinc/RING finger domain, C3HC4 (zinc finger)"/>
    <property type="match status" value="1"/>
</dbReference>
<dbReference type="SUPFAM" id="SSF57850">
    <property type="entry name" value="RING/U-box"/>
    <property type="match status" value="1"/>
</dbReference>
<feature type="region of interest" description="Disordered" evidence="5">
    <location>
        <begin position="283"/>
        <end position="304"/>
    </location>
</feature>
<dbReference type="OrthoDB" id="8062037at2759"/>
<dbReference type="EMBL" id="JAPWDV010000001">
    <property type="protein sequence ID" value="KAJ6223982.1"/>
    <property type="molecule type" value="Genomic_DNA"/>
</dbReference>
<accession>A0A9Q0MGI2</accession>
<dbReference type="PROSITE" id="PS50089">
    <property type="entry name" value="ZF_RING_2"/>
    <property type="match status" value="1"/>
</dbReference>
<keyword evidence="2 4" id="KW-0863">Zinc-finger</keyword>
<dbReference type="GO" id="GO:0008270">
    <property type="term" value="F:zinc ion binding"/>
    <property type="evidence" value="ECO:0007669"/>
    <property type="project" value="UniProtKB-KW"/>
</dbReference>
<evidence type="ECO:0000313" key="7">
    <source>
        <dbReference type="EMBL" id="KAJ6223982.1"/>
    </source>
</evidence>
<sequence>MEAQQKLRQQALLQFKCPYMKVNNNDFCILSETTGCPFGHGTNGESSLLSIPSYICHDHLLQRCSSTEYDHQNKLSQCKFGLHPTLEDLLMIDRLPMKMASILLSSQTTQVDQLSNGDDAYDSNQCGVCFEPIIESKRLFGLLEQCTHVFCANCIAKWRLTTFLQMSEESSNNFLSCPLCRIKSKRVLIWPYALSSIEKRKNILDLQDSCTFVSTHQVVIEDEDLDDDNDDSVIDEENSNVRRITAEVVFDSTTLHRLLRPFISLMQRFQQPPNQTNRLESITQNQNDDNDNSPNWNNEMDEYD</sequence>
<dbReference type="SMART" id="SM00184">
    <property type="entry name" value="RING"/>
    <property type="match status" value="1"/>
</dbReference>
<protein>
    <recommendedName>
        <fullName evidence="6">RING-type domain-containing protein</fullName>
    </recommendedName>
</protein>
<dbReference type="InterPro" id="IPR013083">
    <property type="entry name" value="Znf_RING/FYVE/PHD"/>
</dbReference>
<gene>
    <name evidence="7" type="ORF">RDWZM_002527</name>
</gene>
<keyword evidence="3" id="KW-0862">Zinc</keyword>
<dbReference type="Proteomes" id="UP001142055">
    <property type="component" value="Chromosome 1"/>
</dbReference>
<keyword evidence="8" id="KW-1185">Reference proteome</keyword>
<evidence type="ECO:0000313" key="8">
    <source>
        <dbReference type="Proteomes" id="UP001142055"/>
    </source>
</evidence>
<reference evidence="7" key="1">
    <citation type="submission" date="2022-12" db="EMBL/GenBank/DDBJ databases">
        <title>Genome assemblies of Blomia tropicalis.</title>
        <authorList>
            <person name="Cui Y."/>
        </authorList>
    </citation>
    <scope>NUCLEOTIDE SEQUENCE</scope>
    <source>
        <tissue evidence="7">Adult mites</tissue>
    </source>
</reference>
<feature type="domain" description="RING-type" evidence="6">
    <location>
        <begin position="126"/>
        <end position="181"/>
    </location>
</feature>
<evidence type="ECO:0000256" key="4">
    <source>
        <dbReference type="PROSITE-ProRule" id="PRU00175"/>
    </source>
</evidence>
<evidence type="ECO:0000256" key="3">
    <source>
        <dbReference type="ARBA" id="ARBA00022833"/>
    </source>
</evidence>
<name>A0A9Q0MGI2_BLOTA</name>
<evidence type="ECO:0000256" key="5">
    <source>
        <dbReference type="SAM" id="MobiDB-lite"/>
    </source>
</evidence>
<dbReference type="AlphaFoldDB" id="A0A9Q0MGI2"/>
<evidence type="ECO:0000256" key="2">
    <source>
        <dbReference type="ARBA" id="ARBA00022771"/>
    </source>
</evidence>
<keyword evidence="1" id="KW-0479">Metal-binding</keyword>
<dbReference type="PROSITE" id="PS00518">
    <property type="entry name" value="ZF_RING_1"/>
    <property type="match status" value="1"/>
</dbReference>
<dbReference type="InterPro" id="IPR001841">
    <property type="entry name" value="Znf_RING"/>
</dbReference>